<dbReference type="Gene3D" id="2.60.40.150">
    <property type="entry name" value="C2 domain"/>
    <property type="match status" value="1"/>
</dbReference>
<evidence type="ECO:0000256" key="11">
    <source>
        <dbReference type="ARBA" id="ARBA00023136"/>
    </source>
</evidence>
<comment type="similarity">
    <text evidence="2">Belongs to the synaptotagmin family.</text>
</comment>
<gene>
    <name evidence="15" type="ORF">KC19_6G112700</name>
</gene>
<dbReference type="GO" id="GO:0008289">
    <property type="term" value="F:lipid binding"/>
    <property type="evidence" value="ECO:0007669"/>
    <property type="project" value="UniProtKB-KW"/>
</dbReference>
<dbReference type="InterPro" id="IPR035892">
    <property type="entry name" value="C2_domain_sf"/>
</dbReference>
<protein>
    <submittedName>
        <fullName evidence="15">Uncharacterized protein</fullName>
    </submittedName>
</protein>
<dbReference type="InterPro" id="IPR031468">
    <property type="entry name" value="SMP_LBD"/>
</dbReference>
<feature type="domain" description="SMP-LTD" evidence="14">
    <location>
        <begin position="48"/>
        <end position="230"/>
    </location>
</feature>
<dbReference type="PROSITE" id="PS51847">
    <property type="entry name" value="SMP"/>
    <property type="match status" value="1"/>
</dbReference>
<keyword evidence="5" id="KW-0479">Metal-binding</keyword>
<dbReference type="SUPFAM" id="SSF49562">
    <property type="entry name" value="C2 domain (Calcium/lipid-binding domain, CaLB)"/>
    <property type="match status" value="1"/>
</dbReference>
<name>A0A8T0HGS4_CERPU</name>
<dbReference type="EMBL" id="CM026427">
    <property type="protein sequence ID" value="KAG0569738.1"/>
    <property type="molecule type" value="Genomic_DNA"/>
</dbReference>
<evidence type="ECO:0000259" key="13">
    <source>
        <dbReference type="PROSITE" id="PS50004"/>
    </source>
</evidence>
<evidence type="ECO:0000256" key="1">
    <source>
        <dbReference type="ARBA" id="ARBA00004167"/>
    </source>
</evidence>
<evidence type="ECO:0000313" key="16">
    <source>
        <dbReference type="Proteomes" id="UP000822688"/>
    </source>
</evidence>
<evidence type="ECO:0000256" key="12">
    <source>
        <dbReference type="SAM" id="MobiDB-lite"/>
    </source>
</evidence>
<dbReference type="InterPro" id="IPR039010">
    <property type="entry name" value="Synaptotagmin_SMP"/>
</dbReference>
<sequence>MSLRFSFEGGKTLLVQSVQIAQLATLDRDQLRILLSEKLFPTWVAFIDYEKTDWLNRILAKLWPHMNQVAEDIIKETVQPILDQYAMGIIQKITLQSIRFGKKAPIITGVRFVPSVEDETVLEIKFNWQAQKDRVILSVDFPGPDYDVKLKKWHLVGTAKLTFKPLTGTVPGFGAVLVSLTEVPDFDFVLKFLGENFTTLPGVGKLIDNSIRIALMDSLIWPSRIVVPMIPGDFSFLELHPVGELEVTLIQAQIFKSARHLCKAESPFVYLFVRHTNEKTKRSQSIHNTLKPVWNAVFRIEVEDPEYQKLTLKLMHDKSVGVAECIGTAQLPIKEFKAHRKTERWCEVLECTLEPKGRHKSQRWSRVSERWSGVSERWSGVLDSDSEPSSPVQSPRDHPRGKLHLIVTWYPYTREQIREKRGHNETEEMIYKERMISGL</sequence>
<evidence type="ECO:0000256" key="2">
    <source>
        <dbReference type="ARBA" id="ARBA00006996"/>
    </source>
</evidence>
<dbReference type="PANTHER" id="PTHR10774:SF207">
    <property type="entry name" value="CALCIUM-DEPENDENT LIPID-BINDING PROTEIN"/>
    <property type="match status" value="1"/>
</dbReference>
<dbReference type="PANTHER" id="PTHR10774">
    <property type="entry name" value="EXTENDED SYNAPTOTAGMIN-RELATED"/>
    <property type="match status" value="1"/>
</dbReference>
<proteinExistence type="inferred from homology"/>
<keyword evidence="4" id="KW-0812">Transmembrane</keyword>
<evidence type="ECO:0000259" key="14">
    <source>
        <dbReference type="PROSITE" id="PS51847"/>
    </source>
</evidence>
<keyword evidence="3" id="KW-0813">Transport</keyword>
<dbReference type="GO" id="GO:0046872">
    <property type="term" value="F:metal ion binding"/>
    <property type="evidence" value="ECO:0007669"/>
    <property type="project" value="UniProtKB-KW"/>
</dbReference>
<dbReference type="Pfam" id="PF00168">
    <property type="entry name" value="C2"/>
    <property type="match status" value="1"/>
</dbReference>
<evidence type="ECO:0000256" key="4">
    <source>
        <dbReference type="ARBA" id="ARBA00022692"/>
    </source>
</evidence>
<keyword evidence="8" id="KW-1133">Transmembrane helix</keyword>
<feature type="domain" description="C2" evidence="13">
    <location>
        <begin position="226"/>
        <end position="346"/>
    </location>
</feature>
<dbReference type="Pfam" id="PF17047">
    <property type="entry name" value="SMP_LBD"/>
    <property type="match status" value="1"/>
</dbReference>
<dbReference type="Proteomes" id="UP000822688">
    <property type="component" value="Chromosome 6"/>
</dbReference>
<dbReference type="PROSITE" id="PS50004">
    <property type="entry name" value="C2"/>
    <property type="match status" value="1"/>
</dbReference>
<dbReference type="GO" id="GO:0016020">
    <property type="term" value="C:membrane"/>
    <property type="evidence" value="ECO:0007669"/>
    <property type="project" value="UniProtKB-SubCell"/>
</dbReference>
<evidence type="ECO:0000256" key="10">
    <source>
        <dbReference type="ARBA" id="ARBA00023121"/>
    </source>
</evidence>
<keyword evidence="7" id="KW-0106">Calcium</keyword>
<comment type="caution">
    <text evidence="15">The sequence shown here is derived from an EMBL/GenBank/DDBJ whole genome shotgun (WGS) entry which is preliminary data.</text>
</comment>
<dbReference type="GO" id="GO:0006869">
    <property type="term" value="P:lipid transport"/>
    <property type="evidence" value="ECO:0007669"/>
    <property type="project" value="UniProtKB-KW"/>
</dbReference>
<keyword evidence="10" id="KW-0446">Lipid-binding</keyword>
<keyword evidence="6" id="KW-0677">Repeat</keyword>
<comment type="subcellular location">
    <subcellularLocation>
        <location evidence="1">Membrane</location>
        <topology evidence="1">Single-pass membrane protein</topology>
    </subcellularLocation>
</comment>
<evidence type="ECO:0000256" key="8">
    <source>
        <dbReference type="ARBA" id="ARBA00022989"/>
    </source>
</evidence>
<evidence type="ECO:0000256" key="5">
    <source>
        <dbReference type="ARBA" id="ARBA00022723"/>
    </source>
</evidence>
<accession>A0A8T0HGS4</accession>
<evidence type="ECO:0000256" key="3">
    <source>
        <dbReference type="ARBA" id="ARBA00022448"/>
    </source>
</evidence>
<dbReference type="GO" id="GO:0005783">
    <property type="term" value="C:endoplasmic reticulum"/>
    <property type="evidence" value="ECO:0007669"/>
    <property type="project" value="TreeGrafter"/>
</dbReference>
<evidence type="ECO:0000256" key="9">
    <source>
        <dbReference type="ARBA" id="ARBA00023055"/>
    </source>
</evidence>
<dbReference type="InterPro" id="IPR045050">
    <property type="entry name" value="Synaptotagmin_plant"/>
</dbReference>
<reference evidence="15 16" key="1">
    <citation type="submission" date="2020-06" db="EMBL/GenBank/DDBJ databases">
        <title>WGS assembly of Ceratodon purpureus strain R40.</title>
        <authorList>
            <person name="Carey S.B."/>
            <person name="Jenkins J."/>
            <person name="Shu S."/>
            <person name="Lovell J.T."/>
            <person name="Sreedasyam A."/>
            <person name="Maumus F."/>
            <person name="Tiley G.P."/>
            <person name="Fernandez-Pozo N."/>
            <person name="Barry K."/>
            <person name="Chen C."/>
            <person name="Wang M."/>
            <person name="Lipzen A."/>
            <person name="Daum C."/>
            <person name="Saski C.A."/>
            <person name="Payton A.C."/>
            <person name="Mcbreen J.C."/>
            <person name="Conrad R.E."/>
            <person name="Kollar L.M."/>
            <person name="Olsson S."/>
            <person name="Huttunen S."/>
            <person name="Landis J.B."/>
            <person name="Wickett N.J."/>
            <person name="Johnson M.G."/>
            <person name="Rensing S.A."/>
            <person name="Grimwood J."/>
            <person name="Schmutz J."/>
            <person name="Mcdaniel S.F."/>
        </authorList>
    </citation>
    <scope>NUCLEOTIDE SEQUENCE [LARGE SCALE GENOMIC DNA]</scope>
    <source>
        <strain evidence="15 16">R40</strain>
    </source>
</reference>
<keyword evidence="16" id="KW-1185">Reference proteome</keyword>
<feature type="region of interest" description="Disordered" evidence="12">
    <location>
        <begin position="379"/>
        <end position="399"/>
    </location>
</feature>
<dbReference type="CDD" id="cd00030">
    <property type="entry name" value="C2"/>
    <property type="match status" value="1"/>
</dbReference>
<dbReference type="AlphaFoldDB" id="A0A8T0HGS4"/>
<keyword evidence="9" id="KW-0445">Lipid transport</keyword>
<dbReference type="CDD" id="cd21677">
    <property type="entry name" value="SMP_SYT"/>
    <property type="match status" value="1"/>
</dbReference>
<organism evidence="15 16">
    <name type="scientific">Ceratodon purpureus</name>
    <name type="common">Fire moss</name>
    <name type="synonym">Dicranum purpureum</name>
    <dbReference type="NCBI Taxonomy" id="3225"/>
    <lineage>
        <taxon>Eukaryota</taxon>
        <taxon>Viridiplantae</taxon>
        <taxon>Streptophyta</taxon>
        <taxon>Embryophyta</taxon>
        <taxon>Bryophyta</taxon>
        <taxon>Bryophytina</taxon>
        <taxon>Bryopsida</taxon>
        <taxon>Dicranidae</taxon>
        <taxon>Pseudoditrichales</taxon>
        <taxon>Ditrichaceae</taxon>
        <taxon>Ceratodon</taxon>
    </lineage>
</organism>
<evidence type="ECO:0000313" key="15">
    <source>
        <dbReference type="EMBL" id="KAG0569738.1"/>
    </source>
</evidence>
<dbReference type="SMART" id="SM00239">
    <property type="entry name" value="C2"/>
    <property type="match status" value="1"/>
</dbReference>
<evidence type="ECO:0000256" key="6">
    <source>
        <dbReference type="ARBA" id="ARBA00022737"/>
    </source>
</evidence>
<evidence type="ECO:0000256" key="7">
    <source>
        <dbReference type="ARBA" id="ARBA00022837"/>
    </source>
</evidence>
<keyword evidence="11" id="KW-0472">Membrane</keyword>
<dbReference type="InterPro" id="IPR000008">
    <property type="entry name" value="C2_dom"/>
</dbReference>